<organism evidence="3 4">
    <name type="scientific">Faecalibacterium prausnitzii</name>
    <dbReference type="NCBI Taxonomy" id="853"/>
    <lineage>
        <taxon>Bacteria</taxon>
        <taxon>Bacillati</taxon>
        <taxon>Bacillota</taxon>
        <taxon>Clostridia</taxon>
        <taxon>Eubacteriales</taxon>
        <taxon>Oscillospiraceae</taxon>
        <taxon>Faecalibacterium</taxon>
    </lineage>
</organism>
<dbReference type="AlphaFoldDB" id="A0A3E2UR31"/>
<evidence type="ECO:0000313" key="3">
    <source>
        <dbReference type="EMBL" id="RGB99045.1"/>
    </source>
</evidence>
<feature type="transmembrane region" description="Helical" evidence="1">
    <location>
        <begin position="12"/>
        <end position="29"/>
    </location>
</feature>
<feature type="transmembrane region" description="Helical" evidence="1">
    <location>
        <begin position="72"/>
        <end position="91"/>
    </location>
</feature>
<sequence>MRKETSKIQITAKLLVAAAAIVHLIFTYVHTNALLLLEDQICGFIMFLFVLLGLVTLFEATQIHGERIREEVLTALLCMGTIALGMQLVGIYQQAIQIQSSLDVAVVQKAILFSAGLMTAFGAAGILLMVDAVKRYFGSEKV</sequence>
<feature type="transmembrane region" description="Helical" evidence="1">
    <location>
        <begin position="111"/>
        <end position="133"/>
    </location>
</feature>
<evidence type="ECO:0000256" key="1">
    <source>
        <dbReference type="SAM" id="Phobius"/>
    </source>
</evidence>
<evidence type="ECO:0008006" key="5">
    <source>
        <dbReference type="Google" id="ProtNLM"/>
    </source>
</evidence>
<comment type="caution">
    <text evidence="3">The sequence shown here is derived from an EMBL/GenBank/DDBJ whole genome shotgun (WGS) entry which is preliminary data.</text>
</comment>
<keyword evidence="1" id="KW-1133">Transmembrane helix</keyword>
<reference evidence="3 4" key="1">
    <citation type="submission" date="2018-08" db="EMBL/GenBank/DDBJ databases">
        <title>A genome reference for cultivated species of the human gut microbiota.</title>
        <authorList>
            <person name="Zou Y."/>
            <person name="Xue W."/>
            <person name="Luo G."/>
        </authorList>
    </citation>
    <scope>NUCLEOTIDE SEQUENCE [LARGE SCALE GENOMIC DNA]</scope>
    <source>
        <strain evidence="3 4">AF29-11BH</strain>
    </source>
</reference>
<name>A0A3E2UR31_9FIRM</name>
<keyword evidence="1" id="KW-0812">Transmembrane</keyword>
<dbReference type="EMBL" id="QVEW01000005">
    <property type="protein sequence ID" value="RGB99045.1"/>
    <property type="molecule type" value="Genomic_DNA"/>
</dbReference>
<accession>A0A3E2UR31</accession>
<feature type="transmembrane region" description="Helical" evidence="1">
    <location>
        <begin position="41"/>
        <end position="60"/>
    </location>
</feature>
<dbReference type="RefSeq" id="WP_117526706.1">
    <property type="nucleotide sequence ID" value="NZ_BNEV01000039.1"/>
</dbReference>
<gene>
    <name evidence="3" type="ORF">DWZ04_06760</name>
    <name evidence="2" type="ORF">KH315_07085</name>
</gene>
<dbReference type="EMBL" id="JAGZYH010000022">
    <property type="protein sequence ID" value="MBS6621907.1"/>
    <property type="molecule type" value="Genomic_DNA"/>
</dbReference>
<reference evidence="2" key="2">
    <citation type="submission" date="2021-02" db="EMBL/GenBank/DDBJ databases">
        <title>Infant gut strain persistence is associated with maternal origin, phylogeny, and functional potential including surface adhesion and iron acquisition.</title>
        <authorList>
            <person name="Lou Y.C."/>
        </authorList>
    </citation>
    <scope>NUCLEOTIDE SEQUENCE</scope>
    <source>
        <strain evidence="2">L2_039_000G1_dasL2_039_000G1_maxbin2.maxbin.077</strain>
    </source>
</reference>
<evidence type="ECO:0000313" key="2">
    <source>
        <dbReference type="EMBL" id="MBS6621907.1"/>
    </source>
</evidence>
<proteinExistence type="predicted"/>
<dbReference type="Proteomes" id="UP000260783">
    <property type="component" value="Unassembled WGS sequence"/>
</dbReference>
<dbReference type="Proteomes" id="UP000811365">
    <property type="component" value="Unassembled WGS sequence"/>
</dbReference>
<evidence type="ECO:0000313" key="4">
    <source>
        <dbReference type="Proteomes" id="UP000260783"/>
    </source>
</evidence>
<protein>
    <recommendedName>
        <fullName evidence="5">MotA/TolQ/ExbB proton channel domain-containing protein</fullName>
    </recommendedName>
</protein>
<keyword evidence="1" id="KW-0472">Membrane</keyword>